<evidence type="ECO:0000313" key="2">
    <source>
        <dbReference type="EMBL" id="KAJ1155597.1"/>
    </source>
</evidence>
<proteinExistence type="predicted"/>
<evidence type="ECO:0000313" key="3">
    <source>
        <dbReference type="Proteomes" id="UP001066276"/>
    </source>
</evidence>
<feature type="region of interest" description="Disordered" evidence="1">
    <location>
        <begin position="1"/>
        <end position="33"/>
    </location>
</feature>
<sequence length="147" mass="16475">MRALGAHWELQASNRGDTDTGWKRPVGLHSGPDRPGKTRFWCSLLHSAYSPPPGSRLSDGDSREDDSRPPNRLITSFYQKVGQKVNKALPLQQNTEQINEQKELEMQLGSQGAALEQEHELALVVLVMDYGGREYHGRYPERDSGSC</sequence>
<dbReference type="AlphaFoldDB" id="A0AAV7RVF1"/>
<feature type="region of interest" description="Disordered" evidence="1">
    <location>
        <begin position="48"/>
        <end position="72"/>
    </location>
</feature>
<gene>
    <name evidence="2" type="ORF">NDU88_008326</name>
</gene>
<reference evidence="2" key="1">
    <citation type="journal article" date="2022" name="bioRxiv">
        <title>Sequencing and chromosome-scale assembly of the giantPleurodeles waltlgenome.</title>
        <authorList>
            <person name="Brown T."/>
            <person name="Elewa A."/>
            <person name="Iarovenko S."/>
            <person name="Subramanian E."/>
            <person name="Araus A.J."/>
            <person name="Petzold A."/>
            <person name="Susuki M."/>
            <person name="Suzuki K.-i.T."/>
            <person name="Hayashi T."/>
            <person name="Toyoda A."/>
            <person name="Oliveira C."/>
            <person name="Osipova E."/>
            <person name="Leigh N.D."/>
            <person name="Simon A."/>
            <person name="Yun M.H."/>
        </authorList>
    </citation>
    <scope>NUCLEOTIDE SEQUENCE</scope>
    <source>
        <strain evidence="2">20211129_DDA</strain>
        <tissue evidence="2">Liver</tissue>
    </source>
</reference>
<keyword evidence="3" id="KW-1185">Reference proteome</keyword>
<organism evidence="2 3">
    <name type="scientific">Pleurodeles waltl</name>
    <name type="common">Iberian ribbed newt</name>
    <dbReference type="NCBI Taxonomy" id="8319"/>
    <lineage>
        <taxon>Eukaryota</taxon>
        <taxon>Metazoa</taxon>
        <taxon>Chordata</taxon>
        <taxon>Craniata</taxon>
        <taxon>Vertebrata</taxon>
        <taxon>Euteleostomi</taxon>
        <taxon>Amphibia</taxon>
        <taxon>Batrachia</taxon>
        <taxon>Caudata</taxon>
        <taxon>Salamandroidea</taxon>
        <taxon>Salamandridae</taxon>
        <taxon>Pleurodelinae</taxon>
        <taxon>Pleurodeles</taxon>
    </lineage>
</organism>
<dbReference type="EMBL" id="JANPWB010000009">
    <property type="protein sequence ID" value="KAJ1155597.1"/>
    <property type="molecule type" value="Genomic_DNA"/>
</dbReference>
<accession>A0AAV7RVF1</accession>
<protein>
    <submittedName>
        <fullName evidence="2">Uncharacterized protein</fullName>
    </submittedName>
</protein>
<feature type="compositionally biased region" description="Basic and acidic residues" evidence="1">
    <location>
        <begin position="58"/>
        <end position="69"/>
    </location>
</feature>
<name>A0AAV7RVF1_PLEWA</name>
<evidence type="ECO:0000256" key="1">
    <source>
        <dbReference type="SAM" id="MobiDB-lite"/>
    </source>
</evidence>
<dbReference type="Proteomes" id="UP001066276">
    <property type="component" value="Chromosome 5"/>
</dbReference>
<comment type="caution">
    <text evidence="2">The sequence shown here is derived from an EMBL/GenBank/DDBJ whole genome shotgun (WGS) entry which is preliminary data.</text>
</comment>